<dbReference type="AlphaFoldDB" id="A0A2X0KAY4"/>
<evidence type="ECO:0000313" key="6">
    <source>
        <dbReference type="Proteomes" id="UP000249723"/>
    </source>
</evidence>
<evidence type="ECO:0000256" key="1">
    <source>
        <dbReference type="ARBA" id="ARBA00007447"/>
    </source>
</evidence>
<dbReference type="InterPro" id="IPR033121">
    <property type="entry name" value="PEPTIDASE_A1"/>
</dbReference>
<dbReference type="Pfam" id="PF00026">
    <property type="entry name" value="Asp"/>
    <property type="match status" value="1"/>
</dbReference>
<organism evidence="5 6">
    <name type="scientific">Microbotryum saponariae</name>
    <dbReference type="NCBI Taxonomy" id="289078"/>
    <lineage>
        <taxon>Eukaryota</taxon>
        <taxon>Fungi</taxon>
        <taxon>Dikarya</taxon>
        <taxon>Basidiomycota</taxon>
        <taxon>Pucciniomycotina</taxon>
        <taxon>Microbotryomycetes</taxon>
        <taxon>Microbotryales</taxon>
        <taxon>Microbotryaceae</taxon>
        <taxon>Microbotryum</taxon>
    </lineage>
</organism>
<dbReference type="GO" id="GO:0004190">
    <property type="term" value="F:aspartic-type endopeptidase activity"/>
    <property type="evidence" value="ECO:0007669"/>
    <property type="project" value="InterPro"/>
</dbReference>
<gene>
    <name evidence="5" type="ORF">BZ3500_MVSOF-1268-A1-R1_CHR10-2G02996</name>
</gene>
<reference evidence="6" key="1">
    <citation type="submission" date="2016-10" db="EMBL/GenBank/DDBJ databases">
        <authorList>
            <person name="Jeantristanb JTB J.-T."/>
            <person name="Ricardo R."/>
        </authorList>
    </citation>
    <scope>NUCLEOTIDE SEQUENCE [LARGE SCALE GENOMIC DNA]</scope>
</reference>
<dbReference type="GO" id="GO:0006508">
    <property type="term" value="P:proteolysis"/>
    <property type="evidence" value="ECO:0007669"/>
    <property type="project" value="InterPro"/>
</dbReference>
<comment type="similarity">
    <text evidence="1">Belongs to the peptidase A1 family.</text>
</comment>
<dbReference type="Proteomes" id="UP000249723">
    <property type="component" value="Unassembled WGS sequence"/>
</dbReference>
<dbReference type="EMBL" id="FMWP01000117">
    <property type="protein sequence ID" value="SDA01899.1"/>
    <property type="molecule type" value="Genomic_DNA"/>
</dbReference>
<accession>A0A2X0KAY4</accession>
<dbReference type="CDD" id="cd05471">
    <property type="entry name" value="pepsin_like"/>
    <property type="match status" value="1"/>
</dbReference>
<dbReference type="PANTHER" id="PTHR47966:SF51">
    <property type="entry name" value="BETA-SITE APP-CLEAVING ENZYME, ISOFORM A-RELATED"/>
    <property type="match status" value="1"/>
</dbReference>
<dbReference type="InterPro" id="IPR021109">
    <property type="entry name" value="Peptidase_aspartic_dom_sf"/>
</dbReference>
<dbReference type="STRING" id="289078.A0A2X0KAY4"/>
<evidence type="ECO:0000259" key="4">
    <source>
        <dbReference type="PROSITE" id="PS51767"/>
    </source>
</evidence>
<dbReference type="OrthoDB" id="660550at2759"/>
<feature type="signal peptide" evidence="3">
    <location>
        <begin position="1"/>
        <end position="20"/>
    </location>
</feature>
<name>A0A2X0KAY4_9BASI</name>
<dbReference type="PANTHER" id="PTHR47966">
    <property type="entry name" value="BETA-SITE APP-CLEAVING ENZYME, ISOFORM A-RELATED"/>
    <property type="match status" value="1"/>
</dbReference>
<dbReference type="InterPro" id="IPR034164">
    <property type="entry name" value="Pepsin-like_dom"/>
</dbReference>
<evidence type="ECO:0000313" key="5">
    <source>
        <dbReference type="EMBL" id="SDA01899.1"/>
    </source>
</evidence>
<feature type="domain" description="Peptidase A1" evidence="4">
    <location>
        <begin position="106"/>
        <end position="445"/>
    </location>
</feature>
<dbReference type="Gene3D" id="2.40.70.10">
    <property type="entry name" value="Acid Proteases"/>
    <property type="match status" value="2"/>
</dbReference>
<feature type="region of interest" description="Disordered" evidence="2">
    <location>
        <begin position="36"/>
        <end position="89"/>
    </location>
</feature>
<protein>
    <submittedName>
        <fullName evidence="5">BZ3500_MvSof-1268-A1-R1_Chr10-2g02996 protein</fullName>
    </submittedName>
</protein>
<proteinExistence type="inferred from homology"/>
<keyword evidence="3" id="KW-0732">Signal</keyword>
<feature type="compositionally biased region" description="Basic residues" evidence="2">
    <location>
        <begin position="38"/>
        <end position="78"/>
    </location>
</feature>
<keyword evidence="6" id="KW-1185">Reference proteome</keyword>
<evidence type="ECO:0000256" key="2">
    <source>
        <dbReference type="SAM" id="MobiDB-lite"/>
    </source>
</evidence>
<sequence length="465" mass="50362">MFFRATTVFTSLLLVAPALAAEAPSPDKRGFKVELHSRASHHPHHAGKAFKSGHAHPHAKRLKNGPAHPRRRGAKAHQGHPPFLAATKAGSSQPFAKLTNVGNIDWSADVAFGSPAQHVPLFISMGSPLSTVADKSIKSISKARYDPSKSSTARKMSKAQVDPNSEALHPFGGVKDQVELISQICSCCTANVTVITYKDKVSIAGFEVPDQTFTVMTSTPDGYYLEDIYASGDVPWAGTLGLGRTGKRTPSLSFLENLIRSRIIHQAVCGISITVNGGALDFGFVDSRSYKGQIEWSPVDTDYMESYWTIKTGGWSLNGKVVAGTAGRLQFTPENTYTFISKKLGKQIFAGIKHQVDPETQRYLLPCKSKETDTIGFLIHQRMFSVPIPDLILFASKSNPGMCHTALLQVKSEGLLDDYTIAIGAILMRSFYTILSYERVHGGLALGLAQSSIEPSGGDPSQSEK</sequence>
<dbReference type="InterPro" id="IPR001461">
    <property type="entry name" value="Aspartic_peptidase_A1"/>
</dbReference>
<dbReference type="SUPFAM" id="SSF50630">
    <property type="entry name" value="Acid proteases"/>
    <property type="match status" value="1"/>
</dbReference>
<feature type="chain" id="PRO_5030059988" evidence="3">
    <location>
        <begin position="21"/>
        <end position="465"/>
    </location>
</feature>
<dbReference type="PROSITE" id="PS51767">
    <property type="entry name" value="PEPTIDASE_A1"/>
    <property type="match status" value="1"/>
</dbReference>
<evidence type="ECO:0000256" key="3">
    <source>
        <dbReference type="SAM" id="SignalP"/>
    </source>
</evidence>